<dbReference type="AlphaFoldDB" id="A0A4R6PQR6"/>
<evidence type="ECO:0008006" key="3">
    <source>
        <dbReference type="Google" id="ProtNLM"/>
    </source>
</evidence>
<keyword evidence="2" id="KW-1185">Reference proteome</keyword>
<organism evidence="1 2">
    <name type="scientific">Nocardia ignorata</name>
    <dbReference type="NCBI Taxonomy" id="145285"/>
    <lineage>
        <taxon>Bacteria</taxon>
        <taxon>Bacillati</taxon>
        <taxon>Actinomycetota</taxon>
        <taxon>Actinomycetes</taxon>
        <taxon>Mycobacteriales</taxon>
        <taxon>Nocardiaceae</taxon>
        <taxon>Nocardia</taxon>
    </lineage>
</organism>
<sequence>MVLTAQEAADLADRWFAARCAAEDVATAVAEGADQAELAQLSATLVQLTKEAERLR</sequence>
<comment type="caution">
    <text evidence="1">The sequence shown here is derived from an EMBL/GenBank/DDBJ whole genome shotgun (WGS) entry which is preliminary data.</text>
</comment>
<gene>
    <name evidence="1" type="ORF">DFR75_10146</name>
</gene>
<name>A0A4R6PQR6_NOCIG</name>
<reference evidence="1 2" key="1">
    <citation type="submission" date="2019-03" db="EMBL/GenBank/DDBJ databases">
        <title>Genomic Encyclopedia of Type Strains, Phase IV (KMG-IV): sequencing the most valuable type-strain genomes for metagenomic binning, comparative biology and taxonomic classification.</title>
        <authorList>
            <person name="Goeker M."/>
        </authorList>
    </citation>
    <scope>NUCLEOTIDE SEQUENCE [LARGE SCALE GENOMIC DNA]</scope>
    <source>
        <strain evidence="1 2">DSM 44496</strain>
    </source>
</reference>
<accession>A0A4R6PQR6</accession>
<protein>
    <recommendedName>
        <fullName evidence="3">MarR family transcriptional regulator</fullName>
    </recommendedName>
</protein>
<dbReference type="Proteomes" id="UP000295087">
    <property type="component" value="Unassembled WGS sequence"/>
</dbReference>
<evidence type="ECO:0000313" key="1">
    <source>
        <dbReference type="EMBL" id="TDP40948.1"/>
    </source>
</evidence>
<proteinExistence type="predicted"/>
<evidence type="ECO:0000313" key="2">
    <source>
        <dbReference type="Proteomes" id="UP000295087"/>
    </source>
</evidence>
<dbReference type="EMBL" id="SNXK01000001">
    <property type="protein sequence ID" value="TDP40948.1"/>
    <property type="molecule type" value="Genomic_DNA"/>
</dbReference>